<proteinExistence type="predicted"/>
<feature type="chain" id="PRO_5040168700" evidence="1">
    <location>
        <begin position="28"/>
        <end position="96"/>
    </location>
</feature>
<evidence type="ECO:0000313" key="3">
    <source>
        <dbReference type="Proteomes" id="UP000699042"/>
    </source>
</evidence>
<accession>A0A9P7QWI9</accession>
<gene>
    <name evidence="2" type="ORF">JMJ77_011769</name>
</gene>
<keyword evidence="3" id="KW-1185">Reference proteome</keyword>
<keyword evidence="1" id="KW-0732">Signal</keyword>
<comment type="caution">
    <text evidence="2">The sequence shown here is derived from an EMBL/GenBank/DDBJ whole genome shotgun (WGS) entry which is preliminary data.</text>
</comment>
<dbReference type="Proteomes" id="UP000699042">
    <property type="component" value="Unassembled WGS sequence"/>
</dbReference>
<sequence>VILPFRLTATYGIWQCLFVTLRHLCCAVPCHGRCSEAGVMWQECVLCEGTASTPYTRFLSESSTPRHGLFHPLPLSCSQPEYLTVYLSPDTSSNKQ</sequence>
<organism evidence="2 3">
    <name type="scientific">Colletotrichum scovillei</name>
    <dbReference type="NCBI Taxonomy" id="1209932"/>
    <lineage>
        <taxon>Eukaryota</taxon>
        <taxon>Fungi</taxon>
        <taxon>Dikarya</taxon>
        <taxon>Ascomycota</taxon>
        <taxon>Pezizomycotina</taxon>
        <taxon>Sordariomycetes</taxon>
        <taxon>Hypocreomycetidae</taxon>
        <taxon>Glomerellales</taxon>
        <taxon>Glomerellaceae</taxon>
        <taxon>Colletotrichum</taxon>
        <taxon>Colletotrichum acutatum species complex</taxon>
    </lineage>
</organism>
<name>A0A9P7QWI9_9PEZI</name>
<reference evidence="2" key="1">
    <citation type="submission" date="2021-05" db="EMBL/GenBank/DDBJ databases">
        <title>Comparative genomics of three Colletotrichum scovillei strains and genetic complementation revealed genes involved fungal growth and virulence on chili pepper.</title>
        <authorList>
            <person name="Hsieh D.-K."/>
            <person name="Chuang S.-C."/>
            <person name="Chen C.-Y."/>
            <person name="Chao Y.-T."/>
            <person name="Lu M.-Y.J."/>
            <person name="Lee M.-H."/>
            <person name="Shih M.-C."/>
        </authorList>
    </citation>
    <scope>NUCLEOTIDE SEQUENCE</scope>
    <source>
        <strain evidence="2">Coll-153</strain>
    </source>
</reference>
<feature type="signal peptide" evidence="1">
    <location>
        <begin position="1"/>
        <end position="27"/>
    </location>
</feature>
<protein>
    <submittedName>
        <fullName evidence="2">Uncharacterized protein</fullName>
    </submittedName>
</protein>
<dbReference type="AlphaFoldDB" id="A0A9P7QWI9"/>
<feature type="non-terminal residue" evidence="2">
    <location>
        <position position="1"/>
    </location>
</feature>
<evidence type="ECO:0000313" key="2">
    <source>
        <dbReference type="EMBL" id="KAG7043949.1"/>
    </source>
</evidence>
<evidence type="ECO:0000256" key="1">
    <source>
        <dbReference type="SAM" id="SignalP"/>
    </source>
</evidence>
<dbReference type="EMBL" id="JAESDN010000011">
    <property type="protein sequence ID" value="KAG7043949.1"/>
    <property type="molecule type" value="Genomic_DNA"/>
</dbReference>